<feature type="domain" description="Sulphur oxidation protein SoxZ" evidence="2">
    <location>
        <begin position="186"/>
        <end position="261"/>
    </location>
</feature>
<evidence type="ECO:0000313" key="5">
    <source>
        <dbReference type="Proteomes" id="UP001626593"/>
    </source>
</evidence>
<keyword evidence="5" id="KW-1185">Reference proteome</keyword>
<dbReference type="Gene3D" id="2.60.40.10">
    <property type="entry name" value="Immunoglobulins"/>
    <property type="match status" value="1"/>
</dbReference>
<proteinExistence type="predicted"/>
<dbReference type="NCBIfam" id="TIGR04557">
    <property type="entry name" value="fuse_rel_SoxYZ"/>
    <property type="match status" value="1"/>
</dbReference>
<evidence type="ECO:0000256" key="1">
    <source>
        <dbReference type="SAM" id="SignalP"/>
    </source>
</evidence>
<dbReference type="InterPro" id="IPR030831">
    <property type="entry name" value="Fuse-rel_SoxYZ"/>
</dbReference>
<feature type="domain" description="Ig-like SoxY" evidence="3">
    <location>
        <begin position="49"/>
        <end position="153"/>
    </location>
</feature>
<gene>
    <name evidence="4" type="ORF">U5817_16700</name>
</gene>
<evidence type="ECO:0000259" key="3">
    <source>
        <dbReference type="Pfam" id="PF13501"/>
    </source>
</evidence>
<dbReference type="SUPFAM" id="SSF81296">
    <property type="entry name" value="E set domains"/>
    <property type="match status" value="1"/>
</dbReference>
<keyword evidence="1" id="KW-0732">Signal</keyword>
<dbReference type="InterPro" id="IPR032711">
    <property type="entry name" value="SoxY"/>
</dbReference>
<organism evidence="4 5">
    <name type="scientific">Aromatoleum evansii</name>
    <name type="common">Azoarcus evansii</name>
    <dbReference type="NCBI Taxonomy" id="59406"/>
    <lineage>
        <taxon>Bacteria</taxon>
        <taxon>Pseudomonadati</taxon>
        <taxon>Pseudomonadota</taxon>
        <taxon>Betaproteobacteria</taxon>
        <taxon>Rhodocyclales</taxon>
        <taxon>Rhodocyclaceae</taxon>
        <taxon>Aromatoleum</taxon>
    </lineage>
</organism>
<reference evidence="4 5" key="1">
    <citation type="submission" date="2023-12" db="EMBL/GenBank/DDBJ databases">
        <title>A. evansii MAY27, complete genome.</title>
        <authorList>
            <person name="Wang Y."/>
        </authorList>
    </citation>
    <scope>NUCLEOTIDE SEQUENCE [LARGE SCALE GENOMIC DNA]</scope>
    <source>
        <strain evidence="4 5">MAY27</strain>
    </source>
</reference>
<dbReference type="InterPro" id="IPR013783">
    <property type="entry name" value="Ig-like_fold"/>
</dbReference>
<dbReference type="InterPro" id="IPR038162">
    <property type="entry name" value="SoxY_sf"/>
</dbReference>
<dbReference type="EMBL" id="CP141259">
    <property type="protein sequence ID" value="WRL44844.1"/>
    <property type="molecule type" value="Genomic_DNA"/>
</dbReference>
<protein>
    <submittedName>
        <fullName evidence="4">Quinoprotein dehydrogenase-associated SoxYZ-like carrier</fullName>
    </submittedName>
</protein>
<name>A0ABZ1AHS9_AROEV</name>
<accession>A0ABZ1AHS9</accession>
<sequence>MRSSTLIVLAMFWLYPLTEAPAAPPAVATADEAVAADPLDSARWGDMVKTFFPNKRVVFDARVKVATPAIAEDSLNVPVSVDASALPGVEEVLVFADFNPILAVLRFEPKKARPALGFRLKLQQSSPVRAAARTADGVWHVGGTWITATGGGCTAPSTGSGSPEWQERLNEVSGRIFPRIDGGERLRMRVIHPMDTGLAPGIPVFHIEELTLSDESGAELMHIRAYEPVSENPLFTIDMPGGAAAGKRIRAQGRDNNGNRIDAWVTQ</sequence>
<evidence type="ECO:0000259" key="2">
    <source>
        <dbReference type="Pfam" id="PF08770"/>
    </source>
</evidence>
<evidence type="ECO:0000313" key="4">
    <source>
        <dbReference type="EMBL" id="WRL44844.1"/>
    </source>
</evidence>
<dbReference type="Gene3D" id="2.60.40.2470">
    <property type="entry name" value="SoxY domain"/>
    <property type="match status" value="1"/>
</dbReference>
<dbReference type="Proteomes" id="UP001626593">
    <property type="component" value="Chromosome"/>
</dbReference>
<dbReference type="InterPro" id="IPR014880">
    <property type="entry name" value="SoxZ_dom"/>
</dbReference>
<dbReference type="InterPro" id="IPR014756">
    <property type="entry name" value="Ig_E-set"/>
</dbReference>
<dbReference type="Pfam" id="PF13501">
    <property type="entry name" value="SoxY"/>
    <property type="match status" value="1"/>
</dbReference>
<dbReference type="RefSeq" id="WP_407278131.1">
    <property type="nucleotide sequence ID" value="NZ_CP141259.1"/>
</dbReference>
<feature type="signal peptide" evidence="1">
    <location>
        <begin position="1"/>
        <end position="22"/>
    </location>
</feature>
<feature type="chain" id="PRO_5045191301" evidence="1">
    <location>
        <begin position="23"/>
        <end position="267"/>
    </location>
</feature>
<dbReference type="Pfam" id="PF08770">
    <property type="entry name" value="SoxZ"/>
    <property type="match status" value="1"/>
</dbReference>